<dbReference type="GO" id="GO:0019901">
    <property type="term" value="F:protein kinase binding"/>
    <property type="evidence" value="ECO:0007669"/>
    <property type="project" value="InterPro"/>
</dbReference>
<feature type="compositionally biased region" description="Basic and acidic residues" evidence="1">
    <location>
        <begin position="407"/>
        <end position="417"/>
    </location>
</feature>
<dbReference type="GO" id="GO:0005634">
    <property type="term" value="C:nucleus"/>
    <property type="evidence" value="ECO:0007669"/>
    <property type="project" value="TreeGrafter"/>
</dbReference>
<protein>
    <submittedName>
        <fullName evidence="2">Uncharacterized protein</fullName>
    </submittedName>
</protein>
<feature type="region of interest" description="Disordered" evidence="1">
    <location>
        <begin position="379"/>
        <end position="421"/>
    </location>
</feature>
<proteinExistence type="predicted"/>
<sequence>MHSIHSLAPRAPPAARSGHPGHFCITVSPAHQTHPIMRSRASKCSNVYAANSQGPSNPTRESKSRYATGLVDQAVKSLCEIWRPQDIPNVFLTLSKANCGSEPPVPPPHLLAGATRSSLSSSLEYTRLEAAVADQDFADNWSNLVSIKGFVHEVLRRSRTSGSVLQTALCYLEAIRSKVPELIQKEQSGRGGVTEFDSECRVTLATPAEALRLHSHPPIELEAHFSSLDLYTAAVWHTAEDVMDTVRVCDNEEIVCPATSSSLPAVVDNPVLLSHPLPEHSRSDSTTESNLQPSPLLCPRRAFLASLVLASKFTQDRCYPNHVWAKLSSLPAREIGRCERALGNALHWRLWVGKTPSASPSNAATLTTPTPTPVAVRCRSEASKAAGSSPASCGSRRSSKLPTNSFAEKDRSSDPPRYELSWMGEPHRLSFSNIALQDQDMTSRIRCHQFQHGATMLPGQNRYGDSSRDRVPPRQGQGQCMAVARWERRAGAVPGKFPVFLGNPGVVGPEVLAAMYAAHGWEKSFPGPATATAISHPHLYHSHLS</sequence>
<feature type="region of interest" description="Disordered" evidence="1">
    <location>
        <begin position="456"/>
        <end position="476"/>
    </location>
</feature>
<name>A0AAV9ZW59_9AGAR</name>
<evidence type="ECO:0000313" key="3">
    <source>
        <dbReference type="Proteomes" id="UP001362999"/>
    </source>
</evidence>
<dbReference type="EMBL" id="JAWWNJ010000103">
    <property type="protein sequence ID" value="KAK6993213.1"/>
    <property type="molecule type" value="Genomic_DNA"/>
</dbReference>
<organism evidence="2 3">
    <name type="scientific">Favolaschia claudopus</name>
    <dbReference type="NCBI Taxonomy" id="2862362"/>
    <lineage>
        <taxon>Eukaryota</taxon>
        <taxon>Fungi</taxon>
        <taxon>Dikarya</taxon>
        <taxon>Basidiomycota</taxon>
        <taxon>Agaricomycotina</taxon>
        <taxon>Agaricomycetes</taxon>
        <taxon>Agaricomycetidae</taxon>
        <taxon>Agaricales</taxon>
        <taxon>Marasmiineae</taxon>
        <taxon>Mycenaceae</taxon>
        <taxon>Favolaschia</taxon>
    </lineage>
</organism>
<feature type="region of interest" description="Disordered" evidence="1">
    <location>
        <begin position="1"/>
        <end position="20"/>
    </location>
</feature>
<dbReference type="GO" id="GO:0000307">
    <property type="term" value="C:cyclin-dependent protein kinase holoenzyme complex"/>
    <property type="evidence" value="ECO:0007669"/>
    <property type="project" value="TreeGrafter"/>
</dbReference>
<evidence type="ECO:0000313" key="2">
    <source>
        <dbReference type="EMBL" id="KAK6993213.1"/>
    </source>
</evidence>
<dbReference type="GO" id="GO:0016538">
    <property type="term" value="F:cyclin-dependent protein serine/threonine kinase regulator activity"/>
    <property type="evidence" value="ECO:0007669"/>
    <property type="project" value="TreeGrafter"/>
</dbReference>
<keyword evidence="3" id="KW-1185">Reference proteome</keyword>
<feature type="region of interest" description="Disordered" evidence="1">
    <location>
        <begin position="274"/>
        <end position="293"/>
    </location>
</feature>
<feature type="compositionally biased region" description="Low complexity" evidence="1">
    <location>
        <begin position="383"/>
        <end position="396"/>
    </location>
</feature>
<comment type="caution">
    <text evidence="2">The sequence shown here is derived from an EMBL/GenBank/DDBJ whole genome shotgun (WGS) entry which is preliminary data.</text>
</comment>
<dbReference type="Gene3D" id="1.10.472.10">
    <property type="entry name" value="Cyclin-like"/>
    <property type="match status" value="1"/>
</dbReference>
<reference evidence="2 3" key="1">
    <citation type="journal article" date="2024" name="J Genomics">
        <title>Draft genome sequencing and assembly of Favolaschia claudopus CIRM-BRFM 2984 isolated from oak limbs.</title>
        <authorList>
            <person name="Navarro D."/>
            <person name="Drula E."/>
            <person name="Chaduli D."/>
            <person name="Cazenave R."/>
            <person name="Ahrendt S."/>
            <person name="Wang J."/>
            <person name="Lipzen A."/>
            <person name="Daum C."/>
            <person name="Barry K."/>
            <person name="Grigoriev I.V."/>
            <person name="Favel A."/>
            <person name="Rosso M.N."/>
            <person name="Martin F."/>
        </authorList>
    </citation>
    <scope>NUCLEOTIDE SEQUENCE [LARGE SCALE GENOMIC DNA]</scope>
    <source>
        <strain evidence="2 3">CIRM-BRFM 2984</strain>
    </source>
</reference>
<dbReference type="AlphaFoldDB" id="A0AAV9ZW59"/>
<dbReference type="PANTHER" id="PTHR15615:SF36">
    <property type="entry name" value="PHO85 CYCLIN-5"/>
    <property type="match status" value="1"/>
</dbReference>
<evidence type="ECO:0000256" key="1">
    <source>
        <dbReference type="SAM" id="MobiDB-lite"/>
    </source>
</evidence>
<dbReference type="Proteomes" id="UP001362999">
    <property type="component" value="Unassembled WGS sequence"/>
</dbReference>
<gene>
    <name evidence="2" type="ORF">R3P38DRAFT_3426111</name>
</gene>
<accession>A0AAV9ZW59</accession>
<dbReference type="InterPro" id="IPR013922">
    <property type="entry name" value="Cyclin_PHO80-like"/>
</dbReference>
<dbReference type="CDD" id="cd20557">
    <property type="entry name" value="CYCLIN_ScPCL1-like"/>
    <property type="match status" value="1"/>
</dbReference>
<dbReference type="PANTHER" id="PTHR15615">
    <property type="match status" value="1"/>
</dbReference>